<evidence type="ECO:0000313" key="2">
    <source>
        <dbReference type="Proteomes" id="UP000307943"/>
    </source>
</evidence>
<sequence>MKIRIIGSCGSGKSTLAKELSVRCGIPYYELDNVIWDRNAEGVKYPEPI</sequence>
<dbReference type="InterPro" id="IPR027417">
    <property type="entry name" value="P-loop_NTPase"/>
</dbReference>
<dbReference type="PANTHER" id="PTHR37816:SF2">
    <property type="entry name" value="DNA TOPOLOGY MODULATION PROTEIN FLAR-RELATED PROTEIN"/>
    <property type="match status" value="1"/>
</dbReference>
<gene>
    <name evidence="1" type="ORF">FE784_00125</name>
</gene>
<dbReference type="Proteomes" id="UP000307943">
    <property type="component" value="Unassembled WGS sequence"/>
</dbReference>
<evidence type="ECO:0008006" key="3">
    <source>
        <dbReference type="Google" id="ProtNLM"/>
    </source>
</evidence>
<dbReference type="OrthoDB" id="1201990at2"/>
<keyword evidence="2" id="KW-1185">Reference proteome</keyword>
<dbReference type="PANTHER" id="PTHR37816">
    <property type="entry name" value="YALI0E33011P"/>
    <property type="match status" value="1"/>
</dbReference>
<dbReference type="InterPro" id="IPR052922">
    <property type="entry name" value="Cytidylate_Kinase-2"/>
</dbReference>
<proteinExistence type="predicted"/>
<accession>A0A5C4TH25</accession>
<dbReference type="EMBL" id="VDCQ01000001">
    <property type="protein sequence ID" value="TNJ68383.1"/>
    <property type="molecule type" value="Genomic_DNA"/>
</dbReference>
<reference evidence="1 2" key="1">
    <citation type="submission" date="2019-05" db="EMBL/GenBank/DDBJ databases">
        <title>We sequenced the genome of Paenibacillus hemerocallicola KCTC 33185 for further insight into its adaptation and study the phylogeny of Paenibacillus.</title>
        <authorList>
            <person name="Narsing Rao M.P."/>
        </authorList>
    </citation>
    <scope>NUCLEOTIDE SEQUENCE [LARGE SCALE GENOMIC DNA]</scope>
    <source>
        <strain evidence="1 2">KCTC 33185</strain>
    </source>
</reference>
<name>A0A5C4TH25_9BACL</name>
<dbReference type="Gene3D" id="3.40.50.300">
    <property type="entry name" value="P-loop containing nucleotide triphosphate hydrolases"/>
    <property type="match status" value="1"/>
</dbReference>
<dbReference type="AlphaFoldDB" id="A0A5C4TH25"/>
<organism evidence="1 2">
    <name type="scientific">Paenibacillus hemerocallicola</name>
    <dbReference type="NCBI Taxonomy" id="1172614"/>
    <lineage>
        <taxon>Bacteria</taxon>
        <taxon>Bacillati</taxon>
        <taxon>Bacillota</taxon>
        <taxon>Bacilli</taxon>
        <taxon>Bacillales</taxon>
        <taxon>Paenibacillaceae</taxon>
        <taxon>Paenibacillus</taxon>
    </lineage>
</organism>
<evidence type="ECO:0000313" key="1">
    <source>
        <dbReference type="EMBL" id="TNJ68383.1"/>
    </source>
</evidence>
<protein>
    <recommendedName>
        <fullName evidence="3">DNA topology modulation protein FlaR</fullName>
    </recommendedName>
</protein>
<dbReference type="SUPFAM" id="SSF52540">
    <property type="entry name" value="P-loop containing nucleoside triphosphate hydrolases"/>
    <property type="match status" value="1"/>
</dbReference>
<comment type="caution">
    <text evidence="1">The sequence shown here is derived from an EMBL/GenBank/DDBJ whole genome shotgun (WGS) entry which is preliminary data.</text>
</comment>